<dbReference type="EMBL" id="MDEO01000032">
    <property type="protein sequence ID" value="OCX17589.1"/>
    <property type="molecule type" value="Genomic_DNA"/>
</dbReference>
<name>A0A1C2DS59_9HYPH</name>
<gene>
    <name evidence="1" type="ORF">QV13_12585</name>
</gene>
<keyword evidence="2" id="KW-1185">Reference proteome</keyword>
<proteinExistence type="predicted"/>
<dbReference type="STRING" id="1566387.QV13_12585"/>
<evidence type="ECO:0000313" key="1">
    <source>
        <dbReference type="EMBL" id="OCX17589.1"/>
    </source>
</evidence>
<accession>A0A1C2DS59</accession>
<protein>
    <submittedName>
        <fullName evidence="1">Uncharacterized protein</fullName>
    </submittedName>
</protein>
<reference evidence="1 2" key="1">
    <citation type="submission" date="2016-08" db="EMBL/GenBank/DDBJ databases">
        <title>Whole genome sequence of Mesorhizobium sp. strain UASWS1009 isolated from industrial sewage.</title>
        <authorList>
            <person name="Crovadore J."/>
            <person name="Calmin G."/>
            <person name="Chablais R."/>
            <person name="Cochard B."/>
            <person name="Lefort F."/>
        </authorList>
    </citation>
    <scope>NUCLEOTIDE SEQUENCE [LARGE SCALE GENOMIC DNA]</scope>
    <source>
        <strain evidence="1 2">UASWS1009</strain>
    </source>
</reference>
<comment type="caution">
    <text evidence="1">The sequence shown here is derived from an EMBL/GenBank/DDBJ whole genome shotgun (WGS) entry which is preliminary data.</text>
</comment>
<sequence length="151" mass="16555">MEGRGCGCSGAYGETKIDAVEAWNRRAAPTLPADEKGLVDEWRSPDEMPDTPKGTEQNFIVAVRRARSGKVYSFPSAYLNAYPLRYEYECPKGEGCDGNGCEDGCPITGWYSATGDGEDGLTYSPMYMDPGDEFLGWRKVPQWPASADMEG</sequence>
<organism evidence="1 2">
    <name type="scientific">Mesorhizobium hungaricum</name>
    <dbReference type="NCBI Taxonomy" id="1566387"/>
    <lineage>
        <taxon>Bacteria</taxon>
        <taxon>Pseudomonadati</taxon>
        <taxon>Pseudomonadota</taxon>
        <taxon>Alphaproteobacteria</taxon>
        <taxon>Hyphomicrobiales</taxon>
        <taxon>Phyllobacteriaceae</taxon>
        <taxon>Mesorhizobium</taxon>
    </lineage>
</organism>
<dbReference type="AlphaFoldDB" id="A0A1C2DS59"/>
<dbReference type="Proteomes" id="UP000094412">
    <property type="component" value="Unassembled WGS sequence"/>
</dbReference>
<evidence type="ECO:0000313" key="2">
    <source>
        <dbReference type="Proteomes" id="UP000094412"/>
    </source>
</evidence>